<feature type="region of interest" description="Disordered" evidence="1">
    <location>
        <begin position="361"/>
        <end position="387"/>
    </location>
</feature>
<keyword evidence="2" id="KW-0812">Transmembrane</keyword>
<proteinExistence type="predicted"/>
<evidence type="ECO:0000313" key="5">
    <source>
        <dbReference type="Proteomes" id="UP001530315"/>
    </source>
</evidence>
<gene>
    <name evidence="4" type="ORF">ACHAW5_004850</name>
</gene>
<evidence type="ECO:0000313" key="4">
    <source>
        <dbReference type="EMBL" id="KAL3763698.1"/>
    </source>
</evidence>
<dbReference type="EMBL" id="JALLAZ020001795">
    <property type="protein sequence ID" value="KAL3763698.1"/>
    <property type="molecule type" value="Genomic_DNA"/>
</dbReference>
<evidence type="ECO:0008006" key="6">
    <source>
        <dbReference type="Google" id="ProtNLM"/>
    </source>
</evidence>
<feature type="signal peptide" evidence="3">
    <location>
        <begin position="1"/>
        <end position="17"/>
    </location>
</feature>
<accession>A0ABD3MIG0</accession>
<evidence type="ECO:0000256" key="3">
    <source>
        <dbReference type="SAM" id="SignalP"/>
    </source>
</evidence>
<dbReference type="AlphaFoldDB" id="A0ABD3MIG0"/>
<keyword evidence="2" id="KW-1133">Transmembrane helix</keyword>
<feature type="compositionally biased region" description="Polar residues" evidence="1">
    <location>
        <begin position="373"/>
        <end position="387"/>
    </location>
</feature>
<keyword evidence="3" id="KW-0732">Signal</keyword>
<keyword evidence="2" id="KW-0472">Membrane</keyword>
<evidence type="ECO:0000256" key="2">
    <source>
        <dbReference type="SAM" id="Phobius"/>
    </source>
</evidence>
<keyword evidence="5" id="KW-1185">Reference proteome</keyword>
<protein>
    <recommendedName>
        <fullName evidence="6">Transmembrane protein</fullName>
    </recommendedName>
</protein>
<organism evidence="4 5">
    <name type="scientific">Stephanodiscus triporus</name>
    <dbReference type="NCBI Taxonomy" id="2934178"/>
    <lineage>
        <taxon>Eukaryota</taxon>
        <taxon>Sar</taxon>
        <taxon>Stramenopiles</taxon>
        <taxon>Ochrophyta</taxon>
        <taxon>Bacillariophyta</taxon>
        <taxon>Coscinodiscophyceae</taxon>
        <taxon>Thalassiosirophycidae</taxon>
        <taxon>Stephanodiscales</taxon>
        <taxon>Stephanodiscaceae</taxon>
        <taxon>Stephanodiscus</taxon>
    </lineage>
</organism>
<feature type="transmembrane region" description="Helical" evidence="2">
    <location>
        <begin position="391"/>
        <end position="415"/>
    </location>
</feature>
<feature type="chain" id="PRO_5044895217" description="Transmembrane protein" evidence="3">
    <location>
        <begin position="18"/>
        <end position="441"/>
    </location>
</feature>
<evidence type="ECO:0000256" key="1">
    <source>
        <dbReference type="SAM" id="MobiDB-lite"/>
    </source>
</evidence>
<reference evidence="4 5" key="1">
    <citation type="submission" date="2024-10" db="EMBL/GenBank/DDBJ databases">
        <title>Updated reference genomes for cyclostephanoid diatoms.</title>
        <authorList>
            <person name="Roberts W.R."/>
            <person name="Alverson A.J."/>
        </authorList>
    </citation>
    <scope>NUCLEOTIDE SEQUENCE [LARGE SCALE GENOMIC DNA]</scope>
    <source>
        <strain evidence="4 5">AJA276-08</strain>
    </source>
</reference>
<dbReference type="Proteomes" id="UP001530315">
    <property type="component" value="Unassembled WGS sequence"/>
</dbReference>
<sequence>MKLSLLSSLLLLGWAAAERKIIFGRSVHKRPSPLKRIRSSPREELPLTKEVTTSEAPRIPIEDGSRGLESNMSFSLDFSMLSVPIIEPTTDATPTQSPVAPPVEPNADLAKLFVQALFEDVVQCSGLDLATDSCMVSAFTAAWAGEMESGSQRRLPASNGMSRFLQTPAVWAGEMESGRQRRLHASNGMIRFLQTPDETEDDCGAAPQVPEQALRAVLTSAKDQCEETGSEITDEEFDKVFETFTQLFANEQCWAPLCDEGYVAALTYKVYFDYGATCAGVELKIPDCVYDKMIDLLVVYANTEVSSYTPTKDELLYFVSTLLVEPAKDQCIAMGVDMGSTDWKKVSSDIVDILSALTSPTCTPESEADPETRSSFLTTEANSTGASSSGAYTMTFVFAAAGCAVAIAALVAGLYRLHKRKERTPLEKLNDSSIAEIYTFM</sequence>
<comment type="caution">
    <text evidence="4">The sequence shown here is derived from an EMBL/GenBank/DDBJ whole genome shotgun (WGS) entry which is preliminary data.</text>
</comment>
<name>A0ABD3MIG0_9STRA</name>